<comment type="similarity">
    <text evidence="2 10">Belongs to the disproportionating enzyme family.</text>
</comment>
<evidence type="ECO:0000256" key="4">
    <source>
        <dbReference type="ARBA" id="ARBA00020295"/>
    </source>
</evidence>
<evidence type="ECO:0000256" key="3">
    <source>
        <dbReference type="ARBA" id="ARBA00012560"/>
    </source>
</evidence>
<keyword evidence="6 10" id="KW-0808">Transferase</keyword>
<evidence type="ECO:0000256" key="1">
    <source>
        <dbReference type="ARBA" id="ARBA00000439"/>
    </source>
</evidence>
<evidence type="ECO:0000256" key="5">
    <source>
        <dbReference type="ARBA" id="ARBA00022676"/>
    </source>
</evidence>
<dbReference type="GO" id="GO:0005975">
    <property type="term" value="P:carbohydrate metabolic process"/>
    <property type="evidence" value="ECO:0007669"/>
    <property type="project" value="InterPro"/>
</dbReference>
<dbReference type="NCBIfam" id="NF011080">
    <property type="entry name" value="PRK14508.1-3"/>
    <property type="match status" value="1"/>
</dbReference>
<dbReference type="InterPro" id="IPR017853">
    <property type="entry name" value="GH"/>
</dbReference>
<dbReference type="EC" id="2.4.1.25" evidence="3 10"/>
<feature type="compositionally biased region" description="Low complexity" evidence="11">
    <location>
        <begin position="433"/>
        <end position="442"/>
    </location>
</feature>
<feature type="compositionally biased region" description="Basic and acidic residues" evidence="11">
    <location>
        <begin position="446"/>
        <end position="455"/>
    </location>
</feature>
<reference evidence="12 13" key="1">
    <citation type="journal article" date="2018" name="Environ. Microbiol.">
        <title>Genomes of ubiquitous marine and hypersaline Hydrogenovibrio, Thiomicrorhabdus and Thiomicrospira spp. encode a diversity of mechanisms to sustain chemolithoautotrophy in heterogeneous environments.</title>
        <authorList>
            <person name="Scott K.M."/>
            <person name="Williams J."/>
            <person name="Porter C.M.B."/>
            <person name="Russel S."/>
            <person name="Harmer T.L."/>
            <person name="Paul J.H."/>
            <person name="Antonen K.M."/>
            <person name="Bridges M.K."/>
            <person name="Camper G.J."/>
            <person name="Campla C.K."/>
            <person name="Casella L.G."/>
            <person name="Chase E."/>
            <person name="Conrad J.W."/>
            <person name="Cruz M.C."/>
            <person name="Dunlap D.S."/>
            <person name="Duran L."/>
            <person name="Fahsbender E.M."/>
            <person name="Goldsmith D.B."/>
            <person name="Keeley R.F."/>
            <person name="Kondoff M.R."/>
            <person name="Kussy B.I."/>
            <person name="Lane M.K."/>
            <person name="Lawler S."/>
            <person name="Leigh B.A."/>
            <person name="Lewis C."/>
            <person name="Lostal L.M."/>
            <person name="Marking D."/>
            <person name="Mancera P.A."/>
            <person name="McClenthan E.C."/>
            <person name="McIntyre E.A."/>
            <person name="Mine J.A."/>
            <person name="Modi S."/>
            <person name="Moore B.D."/>
            <person name="Morgan W.A."/>
            <person name="Nelson K.M."/>
            <person name="Nguyen K.N."/>
            <person name="Ogburn N."/>
            <person name="Parrino D.G."/>
            <person name="Pedapudi A.D."/>
            <person name="Pelham R.P."/>
            <person name="Preece A.M."/>
            <person name="Rampersad E.A."/>
            <person name="Richardson J.C."/>
            <person name="Rodgers C.M."/>
            <person name="Schaffer B.L."/>
            <person name="Sheridan N.E."/>
            <person name="Solone M.R."/>
            <person name="Staley Z.R."/>
            <person name="Tabuchi M."/>
            <person name="Waide R.J."/>
            <person name="Wanjugi P.W."/>
            <person name="Young S."/>
            <person name="Clum A."/>
            <person name="Daum C."/>
            <person name="Huntemann M."/>
            <person name="Ivanova N."/>
            <person name="Kyrpides N."/>
            <person name="Mikhailova N."/>
            <person name="Palaniappan K."/>
            <person name="Pillay M."/>
            <person name="Reddy T.B.K."/>
            <person name="Shapiro N."/>
            <person name="Stamatis D."/>
            <person name="Varghese N."/>
            <person name="Woyke T."/>
            <person name="Boden R."/>
            <person name="Freyermuth S.K."/>
            <person name="Kerfeld C.A."/>
        </authorList>
    </citation>
    <scope>NUCLEOTIDE SEQUENCE [LARGE SCALE GENOMIC DNA]</scope>
    <source>
        <strain evidence="12 13">JR-2</strain>
    </source>
</reference>
<dbReference type="AlphaFoldDB" id="A0A410H1H0"/>
<protein>
    <recommendedName>
        <fullName evidence="4 10">4-alpha-glucanotransferase</fullName>
        <ecNumber evidence="3 10">2.4.1.25</ecNumber>
    </recommendedName>
    <alternativeName>
        <fullName evidence="8 10">Amylomaltase</fullName>
    </alternativeName>
    <alternativeName>
        <fullName evidence="9 10">Disproportionating enzyme</fullName>
    </alternativeName>
</protein>
<dbReference type="SUPFAM" id="SSF51445">
    <property type="entry name" value="(Trans)glycosidases"/>
    <property type="match status" value="1"/>
</dbReference>
<sequence length="455" mass="52045">MRQRQAGVLLHPTSLPSGKIDEQAWRFLDWMASAGLTVWQMLPLTEPVQGLSPYQSVSAFAMNPALLPENWQEQVNETDYLTFLSDAPHWLENYALFMALRKHFNQASWADWPTAYRNRGKQALTDFALTHAEQIDELKRQQYVLLKNWHALKQAANAKGIKLFGDMPIFVAYDSADVWANPHLFKLDADGQPTVVTGVPPDYFSETGQRWGNPHYDWQAMQQDGFQWWLRRVEGALELFDLIRIDHFRGLEACWEIDASEETAINGRWVKVPGDAFLTALQEEFPRLPLVAEDLGIITPEVVALKEKFDLPGMSVLQFGFNGLPDNPHALSEQVENSVVYTGTHDNDTTLGWWESLEGEEYRQWVLSQLPNSEQPMPWPMIEAAMESVAYLAMIPMQDFLELDNDDRMNTPGTVEGNWLWRLKPDQLTEPLAQQVAAQVQASRRNGSERSEEKE</sequence>
<gene>
    <name evidence="12" type="primary">malQ</name>
    <name evidence="12" type="ORF">EPV75_03165</name>
</gene>
<name>A0A410H1H0_9GAMM</name>
<evidence type="ECO:0000313" key="13">
    <source>
        <dbReference type="Proteomes" id="UP000285478"/>
    </source>
</evidence>
<dbReference type="NCBIfam" id="TIGR00217">
    <property type="entry name" value="malQ"/>
    <property type="match status" value="1"/>
</dbReference>
<dbReference type="PANTHER" id="PTHR32438">
    <property type="entry name" value="4-ALPHA-GLUCANOTRANSFERASE DPE1, CHLOROPLASTIC/AMYLOPLASTIC"/>
    <property type="match status" value="1"/>
</dbReference>
<evidence type="ECO:0000256" key="11">
    <source>
        <dbReference type="SAM" id="MobiDB-lite"/>
    </source>
</evidence>
<dbReference type="RefSeq" id="WP_128384444.1">
    <property type="nucleotide sequence ID" value="NZ_CP035033.1"/>
</dbReference>
<dbReference type="Pfam" id="PF02446">
    <property type="entry name" value="Glyco_hydro_77"/>
    <property type="match status" value="2"/>
</dbReference>
<evidence type="ECO:0000256" key="9">
    <source>
        <dbReference type="ARBA" id="ARBA00031501"/>
    </source>
</evidence>
<evidence type="ECO:0000256" key="6">
    <source>
        <dbReference type="ARBA" id="ARBA00022679"/>
    </source>
</evidence>
<dbReference type="InterPro" id="IPR003385">
    <property type="entry name" value="Glyco_hydro_77"/>
</dbReference>
<dbReference type="Gene3D" id="3.20.20.80">
    <property type="entry name" value="Glycosidases"/>
    <property type="match status" value="2"/>
</dbReference>
<dbReference type="Proteomes" id="UP000285478">
    <property type="component" value="Chromosome"/>
</dbReference>
<evidence type="ECO:0000256" key="2">
    <source>
        <dbReference type="ARBA" id="ARBA00005684"/>
    </source>
</evidence>
<dbReference type="GO" id="GO:0004134">
    <property type="term" value="F:4-alpha-glucanotransferase activity"/>
    <property type="evidence" value="ECO:0007669"/>
    <property type="project" value="UniProtKB-EC"/>
</dbReference>
<evidence type="ECO:0000313" key="12">
    <source>
        <dbReference type="EMBL" id="QAB14742.1"/>
    </source>
</evidence>
<evidence type="ECO:0000256" key="10">
    <source>
        <dbReference type="RuleBase" id="RU361207"/>
    </source>
</evidence>
<keyword evidence="7 10" id="KW-0119">Carbohydrate metabolism</keyword>
<accession>A0A410H1H0</accession>
<dbReference type="EMBL" id="CP035033">
    <property type="protein sequence ID" value="QAB14742.1"/>
    <property type="molecule type" value="Genomic_DNA"/>
</dbReference>
<organism evidence="12 13">
    <name type="scientific">Hydrogenovibrio thermophilus</name>
    <dbReference type="NCBI Taxonomy" id="265883"/>
    <lineage>
        <taxon>Bacteria</taxon>
        <taxon>Pseudomonadati</taxon>
        <taxon>Pseudomonadota</taxon>
        <taxon>Gammaproteobacteria</taxon>
        <taxon>Thiotrichales</taxon>
        <taxon>Piscirickettsiaceae</taxon>
        <taxon>Hydrogenovibrio</taxon>
    </lineage>
</organism>
<dbReference type="PANTHER" id="PTHR32438:SF5">
    <property type="entry name" value="4-ALPHA-GLUCANOTRANSFERASE DPE1, CHLOROPLASTIC_AMYLOPLASTIC"/>
    <property type="match status" value="1"/>
</dbReference>
<keyword evidence="13" id="KW-1185">Reference proteome</keyword>
<keyword evidence="5 10" id="KW-0328">Glycosyltransferase</keyword>
<feature type="region of interest" description="Disordered" evidence="11">
    <location>
        <begin position="432"/>
        <end position="455"/>
    </location>
</feature>
<proteinExistence type="inferred from homology"/>
<dbReference type="KEGG" id="htr:EPV75_03165"/>
<evidence type="ECO:0000256" key="7">
    <source>
        <dbReference type="ARBA" id="ARBA00023277"/>
    </source>
</evidence>
<evidence type="ECO:0000256" key="8">
    <source>
        <dbReference type="ARBA" id="ARBA00031423"/>
    </source>
</evidence>
<comment type="catalytic activity">
    <reaction evidence="1 10">
        <text>Transfers a segment of a (1-&gt;4)-alpha-D-glucan to a new position in an acceptor, which may be glucose or a (1-&gt;4)-alpha-D-glucan.</text>
        <dbReference type="EC" id="2.4.1.25"/>
    </reaction>
</comment>